<dbReference type="Proteomes" id="UP000748025">
    <property type="component" value="Unassembled WGS sequence"/>
</dbReference>
<evidence type="ECO:0000313" key="1">
    <source>
        <dbReference type="EMBL" id="KAG5986704.1"/>
    </source>
</evidence>
<protein>
    <submittedName>
        <fullName evidence="1">Uncharacterized protein</fullName>
    </submittedName>
</protein>
<organism evidence="1 2">
    <name type="scientific">Claviceps pusilla</name>
    <dbReference type="NCBI Taxonomy" id="123648"/>
    <lineage>
        <taxon>Eukaryota</taxon>
        <taxon>Fungi</taxon>
        <taxon>Dikarya</taxon>
        <taxon>Ascomycota</taxon>
        <taxon>Pezizomycotina</taxon>
        <taxon>Sordariomycetes</taxon>
        <taxon>Hypocreomycetidae</taxon>
        <taxon>Hypocreales</taxon>
        <taxon>Clavicipitaceae</taxon>
        <taxon>Claviceps</taxon>
    </lineage>
</organism>
<name>A0A9P7N4X3_9HYPO</name>
<dbReference type="EMBL" id="SRPW01003547">
    <property type="protein sequence ID" value="KAG5986704.1"/>
    <property type="molecule type" value="Genomic_DNA"/>
</dbReference>
<proteinExistence type="predicted"/>
<keyword evidence="2" id="KW-1185">Reference proteome</keyword>
<sequence>MTRPGISKWLVGPVQRERHADPTVDAIAGEWSASSWTLKALELPTPQNGFLGSQSVVGVGVGQRVLGGSNVRLLDRAFHATQSFNQPVSRADAKPIAVLSLLYQRSTATGTLHVTVSHLTVSIVEETKPRAPGFISCQRDNDFAGPRNPVAAQ</sequence>
<accession>A0A9P7N4X3</accession>
<evidence type="ECO:0000313" key="2">
    <source>
        <dbReference type="Proteomes" id="UP000748025"/>
    </source>
</evidence>
<gene>
    <name evidence="1" type="ORF">E4U43_005393</name>
</gene>
<reference evidence="1" key="1">
    <citation type="journal article" date="2020" name="bioRxiv">
        <title>Whole genome comparisons of ergot fungi reveals the divergence and evolution of species within the genus Claviceps are the result of varying mechanisms driving genome evolution and host range expansion.</title>
        <authorList>
            <person name="Wyka S.A."/>
            <person name="Mondo S.J."/>
            <person name="Liu M."/>
            <person name="Dettman J."/>
            <person name="Nalam V."/>
            <person name="Broders K.D."/>
        </authorList>
    </citation>
    <scope>NUCLEOTIDE SEQUENCE</scope>
    <source>
        <strain evidence="1">CCC 602</strain>
    </source>
</reference>
<dbReference type="AlphaFoldDB" id="A0A9P7N4X3"/>
<comment type="caution">
    <text evidence="1">The sequence shown here is derived from an EMBL/GenBank/DDBJ whole genome shotgun (WGS) entry which is preliminary data.</text>
</comment>